<accession>A0A9D2G517</accession>
<feature type="transmembrane region" description="Helical" evidence="5">
    <location>
        <begin position="310"/>
        <end position="329"/>
    </location>
</feature>
<feature type="transmembrane region" description="Helical" evidence="5">
    <location>
        <begin position="169"/>
        <end position="188"/>
    </location>
</feature>
<proteinExistence type="predicted"/>
<feature type="transmembrane region" description="Helical" evidence="5">
    <location>
        <begin position="263"/>
        <end position="280"/>
    </location>
</feature>
<keyword evidence="4 5" id="KW-0472">Membrane</keyword>
<feature type="transmembrane region" description="Helical" evidence="5">
    <location>
        <begin position="195"/>
        <end position="216"/>
    </location>
</feature>
<feature type="transmembrane region" description="Helical" evidence="5">
    <location>
        <begin position="286"/>
        <end position="303"/>
    </location>
</feature>
<organism evidence="7 8">
    <name type="scientific">Candidatus Gallimonas intestinavium</name>
    <dbReference type="NCBI Taxonomy" id="2838603"/>
    <lineage>
        <taxon>Bacteria</taxon>
        <taxon>Bacillati</taxon>
        <taxon>Bacillota</taxon>
        <taxon>Clostridia</taxon>
        <taxon>Candidatus Gallimonas</taxon>
    </lineage>
</organism>
<evidence type="ECO:0000259" key="6">
    <source>
        <dbReference type="Pfam" id="PF04932"/>
    </source>
</evidence>
<evidence type="ECO:0000313" key="7">
    <source>
        <dbReference type="EMBL" id="HIZ72738.1"/>
    </source>
</evidence>
<gene>
    <name evidence="7" type="ORF">H9964_04075</name>
</gene>
<evidence type="ECO:0000313" key="8">
    <source>
        <dbReference type="Proteomes" id="UP000824102"/>
    </source>
</evidence>
<dbReference type="AlphaFoldDB" id="A0A9D2G517"/>
<dbReference type="Proteomes" id="UP000824102">
    <property type="component" value="Unassembled WGS sequence"/>
</dbReference>
<dbReference type="InterPro" id="IPR051533">
    <property type="entry name" value="WaaL-like"/>
</dbReference>
<evidence type="ECO:0000256" key="3">
    <source>
        <dbReference type="ARBA" id="ARBA00022989"/>
    </source>
</evidence>
<name>A0A9D2G517_9FIRM</name>
<keyword evidence="2 5" id="KW-0812">Transmembrane</keyword>
<evidence type="ECO:0000256" key="1">
    <source>
        <dbReference type="ARBA" id="ARBA00004141"/>
    </source>
</evidence>
<dbReference type="Pfam" id="PF04932">
    <property type="entry name" value="Wzy_C"/>
    <property type="match status" value="1"/>
</dbReference>
<dbReference type="PANTHER" id="PTHR37422:SF13">
    <property type="entry name" value="LIPOPOLYSACCHARIDE BIOSYNTHESIS PROTEIN PA4999-RELATED"/>
    <property type="match status" value="1"/>
</dbReference>
<comment type="subcellular location">
    <subcellularLocation>
        <location evidence="1">Membrane</location>
        <topology evidence="1">Multi-pass membrane protein</topology>
    </subcellularLocation>
</comment>
<evidence type="ECO:0000256" key="5">
    <source>
        <dbReference type="SAM" id="Phobius"/>
    </source>
</evidence>
<sequence length="478" mass="53268">MAYLEEERKGWWERLKESRAIVAVNEECGSIYCLFFFTILFLLTSCFGLELICYTVCWLFAVYLLLFSRELYPLMGIIPLLYYTPSVVNNPGRNPESVFFPENGLIYIIILMATFVVLFIARTITDVRSGAVKLTFPKLTVGFVLLGAAYLLGGIGYEEYDLRSPAFGALEILSISLCYFLFALLMDWKNVPKDYFAWMLFCGGVLISAEVLWIFADGRGVLDGEMIKAEIFTGWGISNNIGAAIAMMMPGCGYLAAEKRQGWLFLLAETVMFGAVVLTLSRTATAVGLAVLLFSAAASIVKAKGREKIGLSVVTGVLCAGGITLAALYPEQVFSIFRDLLHFEEAGAGRLEIYRDGWQLFLEHPLFGTGFYSCSAYKWGTADSFIPGRWHNTIIQILASCGTVGIIAYLVHRAQTLWLLFRRLNFEKLTIALSVAALLLTSLLDCHFFNIGPGLLYSVLLCFAEKRFNGEKKYDHDP</sequence>
<protein>
    <submittedName>
        <fullName evidence="7">O-antigen ligase family protein</fullName>
    </submittedName>
</protein>
<feature type="transmembrane region" description="Helical" evidence="5">
    <location>
        <begin position="56"/>
        <end position="84"/>
    </location>
</feature>
<feature type="transmembrane region" description="Helical" evidence="5">
    <location>
        <begin position="393"/>
        <end position="412"/>
    </location>
</feature>
<comment type="caution">
    <text evidence="7">The sequence shown here is derived from an EMBL/GenBank/DDBJ whole genome shotgun (WGS) entry which is preliminary data.</text>
</comment>
<feature type="transmembrane region" description="Helical" evidence="5">
    <location>
        <begin position="29"/>
        <end position="49"/>
    </location>
</feature>
<dbReference type="GO" id="GO:0016020">
    <property type="term" value="C:membrane"/>
    <property type="evidence" value="ECO:0007669"/>
    <property type="project" value="UniProtKB-SubCell"/>
</dbReference>
<dbReference type="PANTHER" id="PTHR37422">
    <property type="entry name" value="TEICHURONIC ACID BIOSYNTHESIS PROTEIN TUAE"/>
    <property type="match status" value="1"/>
</dbReference>
<feature type="transmembrane region" description="Helical" evidence="5">
    <location>
        <begin position="136"/>
        <end position="157"/>
    </location>
</feature>
<feature type="domain" description="O-antigen ligase-related" evidence="6">
    <location>
        <begin position="271"/>
        <end position="410"/>
    </location>
</feature>
<keyword evidence="3 5" id="KW-1133">Transmembrane helix</keyword>
<reference evidence="7" key="2">
    <citation type="submission" date="2021-04" db="EMBL/GenBank/DDBJ databases">
        <authorList>
            <person name="Gilroy R."/>
        </authorList>
    </citation>
    <scope>NUCLEOTIDE SEQUENCE</scope>
    <source>
        <strain evidence="7">ChiW7-2402</strain>
    </source>
</reference>
<evidence type="ECO:0000256" key="2">
    <source>
        <dbReference type="ARBA" id="ARBA00022692"/>
    </source>
</evidence>
<feature type="transmembrane region" description="Helical" evidence="5">
    <location>
        <begin position="236"/>
        <end position="256"/>
    </location>
</feature>
<keyword evidence="7" id="KW-0436">Ligase</keyword>
<reference evidence="7" key="1">
    <citation type="journal article" date="2021" name="PeerJ">
        <title>Extensive microbial diversity within the chicken gut microbiome revealed by metagenomics and culture.</title>
        <authorList>
            <person name="Gilroy R."/>
            <person name="Ravi A."/>
            <person name="Getino M."/>
            <person name="Pursley I."/>
            <person name="Horton D.L."/>
            <person name="Alikhan N.F."/>
            <person name="Baker D."/>
            <person name="Gharbi K."/>
            <person name="Hall N."/>
            <person name="Watson M."/>
            <person name="Adriaenssens E.M."/>
            <person name="Foster-Nyarko E."/>
            <person name="Jarju S."/>
            <person name="Secka A."/>
            <person name="Antonio M."/>
            <person name="Oren A."/>
            <person name="Chaudhuri R.R."/>
            <person name="La Ragione R."/>
            <person name="Hildebrand F."/>
            <person name="Pallen M.J."/>
        </authorList>
    </citation>
    <scope>NUCLEOTIDE SEQUENCE</scope>
    <source>
        <strain evidence="7">ChiW7-2402</strain>
    </source>
</reference>
<feature type="transmembrane region" description="Helical" evidence="5">
    <location>
        <begin position="104"/>
        <end position="124"/>
    </location>
</feature>
<evidence type="ECO:0000256" key="4">
    <source>
        <dbReference type="ARBA" id="ARBA00023136"/>
    </source>
</evidence>
<dbReference type="EMBL" id="DXBB01000059">
    <property type="protein sequence ID" value="HIZ72738.1"/>
    <property type="molecule type" value="Genomic_DNA"/>
</dbReference>
<dbReference type="InterPro" id="IPR007016">
    <property type="entry name" value="O-antigen_ligase-rel_domated"/>
</dbReference>
<feature type="transmembrane region" description="Helical" evidence="5">
    <location>
        <begin position="424"/>
        <end position="441"/>
    </location>
</feature>
<dbReference type="GO" id="GO:0016874">
    <property type="term" value="F:ligase activity"/>
    <property type="evidence" value="ECO:0007669"/>
    <property type="project" value="UniProtKB-KW"/>
</dbReference>